<keyword evidence="1" id="KW-0812">Transmembrane</keyword>
<dbReference type="InterPro" id="IPR025196">
    <property type="entry name" value="DUF4126"/>
</dbReference>
<evidence type="ECO:0000259" key="2">
    <source>
        <dbReference type="Pfam" id="PF13548"/>
    </source>
</evidence>
<dbReference type="Proteomes" id="UP000660339">
    <property type="component" value="Unassembled WGS sequence"/>
</dbReference>
<feature type="transmembrane region" description="Helical" evidence="1">
    <location>
        <begin position="111"/>
        <end position="128"/>
    </location>
</feature>
<proteinExistence type="predicted"/>
<feature type="transmembrane region" description="Helical" evidence="1">
    <location>
        <begin position="40"/>
        <end position="63"/>
    </location>
</feature>
<feature type="domain" description="DUF4126" evidence="2">
    <location>
        <begin position="4"/>
        <end position="186"/>
    </location>
</feature>
<accession>A0A8J3PGH9</accession>
<sequence>MLELLTGTGLATAAGLNAYIPLMVIGLLDRYTNLINLPSAWSWLGNGWVLMILAVLLAIEFVADKVPVVDSVNDVVQTVVRPTAGGMAFAAGSGSETVTVTDPSALWTQKLWIPIAIGLLIALTVHGTKAAARPVMNAASFGVAAPVVSTVEDGASIGLAVVAIVMPFLVIIFVFVFFWWMLTVSRRRRRRREQRALSENAQRPTGVAKRL</sequence>
<dbReference type="AlphaFoldDB" id="A0A8J3PGH9"/>
<reference evidence="3" key="1">
    <citation type="submission" date="2021-01" db="EMBL/GenBank/DDBJ databases">
        <title>Whole genome shotgun sequence of Catellatospora methionotrophica NBRC 14553.</title>
        <authorList>
            <person name="Komaki H."/>
            <person name="Tamura T."/>
        </authorList>
    </citation>
    <scope>NUCLEOTIDE SEQUENCE</scope>
    <source>
        <strain evidence="3">NBRC 14553</strain>
    </source>
</reference>
<evidence type="ECO:0000313" key="3">
    <source>
        <dbReference type="EMBL" id="GIG15709.1"/>
    </source>
</evidence>
<protein>
    <submittedName>
        <fullName evidence="3">Membrane protein</fullName>
    </submittedName>
</protein>
<keyword evidence="4" id="KW-1185">Reference proteome</keyword>
<gene>
    <name evidence="3" type="ORF">Cme02nite_40410</name>
</gene>
<dbReference type="RefSeq" id="WP_166383961.1">
    <property type="nucleotide sequence ID" value="NZ_BAAATT010000006.1"/>
</dbReference>
<feature type="transmembrane region" description="Helical" evidence="1">
    <location>
        <begin position="135"/>
        <end position="151"/>
    </location>
</feature>
<feature type="transmembrane region" description="Helical" evidence="1">
    <location>
        <begin position="157"/>
        <end position="182"/>
    </location>
</feature>
<name>A0A8J3PGH9_9ACTN</name>
<comment type="caution">
    <text evidence="3">The sequence shown here is derived from an EMBL/GenBank/DDBJ whole genome shotgun (WGS) entry which is preliminary data.</text>
</comment>
<dbReference type="Pfam" id="PF13548">
    <property type="entry name" value="DUF4126"/>
    <property type="match status" value="1"/>
</dbReference>
<evidence type="ECO:0000313" key="4">
    <source>
        <dbReference type="Proteomes" id="UP000660339"/>
    </source>
</evidence>
<evidence type="ECO:0000256" key="1">
    <source>
        <dbReference type="SAM" id="Phobius"/>
    </source>
</evidence>
<keyword evidence="1" id="KW-1133">Transmembrane helix</keyword>
<feature type="transmembrane region" description="Helical" evidence="1">
    <location>
        <begin position="6"/>
        <end position="28"/>
    </location>
</feature>
<keyword evidence="1" id="KW-0472">Membrane</keyword>
<organism evidence="3 4">
    <name type="scientific">Catellatospora methionotrophica</name>
    <dbReference type="NCBI Taxonomy" id="121620"/>
    <lineage>
        <taxon>Bacteria</taxon>
        <taxon>Bacillati</taxon>
        <taxon>Actinomycetota</taxon>
        <taxon>Actinomycetes</taxon>
        <taxon>Micromonosporales</taxon>
        <taxon>Micromonosporaceae</taxon>
        <taxon>Catellatospora</taxon>
    </lineage>
</organism>
<dbReference type="EMBL" id="BONJ01000022">
    <property type="protein sequence ID" value="GIG15709.1"/>
    <property type="molecule type" value="Genomic_DNA"/>
</dbReference>